<dbReference type="PANTHER" id="PTHR12526">
    <property type="entry name" value="GLYCOSYLTRANSFERASE"/>
    <property type="match status" value="1"/>
</dbReference>
<dbReference type="PANTHER" id="PTHR12526:SF630">
    <property type="entry name" value="GLYCOSYLTRANSFERASE"/>
    <property type="match status" value="1"/>
</dbReference>
<proteinExistence type="predicted"/>
<name>A0ABP2L9Z2_9LACO</name>
<accession>A0ABP2L9Z2</accession>
<evidence type="ECO:0000313" key="3">
    <source>
        <dbReference type="Proteomes" id="UP000006035"/>
    </source>
</evidence>
<gene>
    <name evidence="2" type="ORF">HMPREF9102_0206</name>
</gene>
<dbReference type="CDD" id="cd03811">
    <property type="entry name" value="GT4_GT28_WabH-like"/>
    <property type="match status" value="1"/>
</dbReference>
<dbReference type="InterPro" id="IPR028098">
    <property type="entry name" value="Glyco_trans_4-like_N"/>
</dbReference>
<reference evidence="2 3" key="1">
    <citation type="submission" date="2011-05" db="EMBL/GenBank/DDBJ databases">
        <authorList>
            <person name="Durkin A.S."/>
            <person name="Kim M."/>
            <person name="Radune D."/>
            <person name="Hostetler J."/>
            <person name="Torralba M."/>
            <person name="Gillis M."/>
            <person name="Methe B."/>
            <person name="Sutton G."/>
            <person name="Nelson K.E."/>
        </authorList>
    </citation>
    <scope>NUCLEOTIDE SEQUENCE [LARGE SCALE GENOMIC DNA]</scope>
    <source>
        <strain evidence="2 3">F0423</strain>
    </source>
</reference>
<evidence type="ECO:0000313" key="2">
    <source>
        <dbReference type="EMBL" id="EGS36462.1"/>
    </source>
</evidence>
<dbReference type="Pfam" id="PF13439">
    <property type="entry name" value="Glyco_transf_4"/>
    <property type="match status" value="1"/>
</dbReference>
<evidence type="ECO:0000259" key="1">
    <source>
        <dbReference type="Pfam" id="PF13439"/>
    </source>
</evidence>
<feature type="domain" description="Glycosyltransferase subfamily 4-like N-terminal" evidence="1">
    <location>
        <begin position="21"/>
        <end position="180"/>
    </location>
</feature>
<dbReference type="Proteomes" id="UP000006035">
    <property type="component" value="Unassembled WGS sequence"/>
</dbReference>
<sequence>MEGMNHMKKGLLLVPFMTGKGGTETVIKNLFTAYNQSANRHDYQLRIYSIGGSNDYAWAQPVEKVTIKRISNYRLGRTLYYLTCLPGYLLRVIKRERPDFIISTNPVMWFLAYRIVHLLKLKTRVIAWYHYSLQRKPVRPLFLHAADDYLAISDAISEELVRAGIAREHVYTIYNPITTDQTVVQRPLAGPARFIYLGRLDLDGQKNLRDLISACRLLRGEWRLDLYGDETNAQAVKDFVREQHLEPQISFRGFVANPWQQIKQASALVLCSNFEGYPMVLAEAMSHGVFCIASDIDGSNELVTPSNGSLYKLHDYQDLAAKMQAVIDAPQKMPAQKQIQTTVEKLLPQEYLHRFNQAIASILKEKDGVK</sequence>
<organism evidence="2 3">
    <name type="scientific">Limosilactobacillus oris F0423</name>
    <dbReference type="NCBI Taxonomy" id="944562"/>
    <lineage>
        <taxon>Bacteria</taxon>
        <taxon>Bacillati</taxon>
        <taxon>Bacillota</taxon>
        <taxon>Bacilli</taxon>
        <taxon>Lactobacillales</taxon>
        <taxon>Lactobacillaceae</taxon>
        <taxon>Limosilactobacillus</taxon>
    </lineage>
</organism>
<keyword evidence="2" id="KW-0808">Transferase</keyword>
<dbReference type="GO" id="GO:0016757">
    <property type="term" value="F:glycosyltransferase activity"/>
    <property type="evidence" value="ECO:0007669"/>
    <property type="project" value="UniProtKB-KW"/>
</dbReference>
<dbReference type="SUPFAM" id="SSF53756">
    <property type="entry name" value="UDP-Glycosyltransferase/glycogen phosphorylase"/>
    <property type="match status" value="1"/>
</dbReference>
<keyword evidence="2" id="KW-0328">Glycosyltransferase</keyword>
<comment type="caution">
    <text evidence="2">The sequence shown here is derived from an EMBL/GenBank/DDBJ whole genome shotgun (WGS) entry which is preliminary data.</text>
</comment>
<keyword evidence="3" id="KW-1185">Reference proteome</keyword>
<dbReference type="EC" id="2.4.-.-" evidence="2"/>
<dbReference type="Pfam" id="PF13692">
    <property type="entry name" value="Glyco_trans_1_4"/>
    <property type="match status" value="1"/>
</dbReference>
<dbReference type="EMBL" id="AFTL01000017">
    <property type="protein sequence ID" value="EGS36462.1"/>
    <property type="molecule type" value="Genomic_DNA"/>
</dbReference>
<dbReference type="Gene3D" id="3.40.50.2000">
    <property type="entry name" value="Glycogen Phosphorylase B"/>
    <property type="match status" value="2"/>
</dbReference>
<protein>
    <submittedName>
        <fullName evidence="2">Glycosyltransferase, group 1 family protein</fullName>
        <ecNumber evidence="2">2.4.-.-</ecNumber>
    </submittedName>
</protein>